<evidence type="ECO:0000256" key="1">
    <source>
        <dbReference type="ARBA" id="ARBA00022527"/>
    </source>
</evidence>
<comment type="caution">
    <text evidence="3">The sequence shown here is derived from an EMBL/GenBank/DDBJ whole genome shotgun (WGS) entry which is preliminary data.</text>
</comment>
<evidence type="ECO:0000259" key="2">
    <source>
        <dbReference type="Pfam" id="PF13581"/>
    </source>
</evidence>
<keyword evidence="3" id="KW-0067">ATP-binding</keyword>
<organism evidence="3 4">
    <name type="scientific">Sphaerisporangium rhizosphaerae</name>
    <dbReference type="NCBI Taxonomy" id="2269375"/>
    <lineage>
        <taxon>Bacteria</taxon>
        <taxon>Bacillati</taxon>
        <taxon>Actinomycetota</taxon>
        <taxon>Actinomycetes</taxon>
        <taxon>Streptosporangiales</taxon>
        <taxon>Streptosporangiaceae</taxon>
        <taxon>Sphaerisporangium</taxon>
    </lineage>
</organism>
<feature type="domain" description="Histidine kinase/HSP90-like ATPase" evidence="2">
    <location>
        <begin position="16"/>
        <end position="125"/>
    </location>
</feature>
<dbReference type="InterPro" id="IPR003594">
    <property type="entry name" value="HATPase_dom"/>
</dbReference>
<dbReference type="Pfam" id="PF13581">
    <property type="entry name" value="HATPase_c_2"/>
    <property type="match status" value="1"/>
</dbReference>
<dbReference type="RefSeq" id="WP_380826262.1">
    <property type="nucleotide sequence ID" value="NZ_JBHTCG010000006.1"/>
</dbReference>
<dbReference type="PANTHER" id="PTHR35526:SF3">
    <property type="entry name" value="ANTI-SIGMA-F FACTOR RSBW"/>
    <property type="match status" value="1"/>
</dbReference>
<dbReference type="Gene3D" id="3.30.565.10">
    <property type="entry name" value="Histidine kinase-like ATPase, C-terminal domain"/>
    <property type="match status" value="1"/>
</dbReference>
<keyword evidence="1" id="KW-0808">Transferase</keyword>
<reference evidence="4" key="1">
    <citation type="journal article" date="2019" name="Int. J. Syst. Evol. Microbiol.">
        <title>The Global Catalogue of Microorganisms (GCM) 10K type strain sequencing project: providing services to taxonomists for standard genome sequencing and annotation.</title>
        <authorList>
            <consortium name="The Broad Institute Genomics Platform"/>
            <consortium name="The Broad Institute Genome Sequencing Center for Infectious Disease"/>
            <person name="Wu L."/>
            <person name="Ma J."/>
        </authorList>
    </citation>
    <scope>NUCLEOTIDE SEQUENCE [LARGE SCALE GENOMIC DNA]</scope>
    <source>
        <strain evidence="4">CECT 7649</strain>
    </source>
</reference>
<evidence type="ECO:0000313" key="4">
    <source>
        <dbReference type="Proteomes" id="UP001596496"/>
    </source>
</evidence>
<dbReference type="CDD" id="cd16936">
    <property type="entry name" value="HATPase_RsbW-like"/>
    <property type="match status" value="1"/>
</dbReference>
<dbReference type="Proteomes" id="UP001596496">
    <property type="component" value="Unassembled WGS sequence"/>
</dbReference>
<dbReference type="SUPFAM" id="SSF55874">
    <property type="entry name" value="ATPase domain of HSP90 chaperone/DNA topoisomerase II/histidine kinase"/>
    <property type="match status" value="1"/>
</dbReference>
<keyword evidence="4" id="KW-1185">Reference proteome</keyword>
<gene>
    <name evidence="3" type="ORF">ACFQSB_11855</name>
</gene>
<dbReference type="EMBL" id="JBHTCG010000006">
    <property type="protein sequence ID" value="MFC7382903.1"/>
    <property type="molecule type" value="Genomic_DNA"/>
</dbReference>
<dbReference type="InterPro" id="IPR036890">
    <property type="entry name" value="HATPase_C_sf"/>
</dbReference>
<evidence type="ECO:0000313" key="3">
    <source>
        <dbReference type="EMBL" id="MFC7382903.1"/>
    </source>
</evidence>
<name>A0ABW2NZS4_9ACTN</name>
<accession>A0ABW2NZS4</accession>
<dbReference type="PANTHER" id="PTHR35526">
    <property type="entry name" value="ANTI-SIGMA-F FACTOR RSBW-RELATED"/>
    <property type="match status" value="1"/>
</dbReference>
<proteinExistence type="predicted"/>
<sequence>MTTGSLLGAIDLIGSPESVSLARAYVREKLGREHPALHDVTLLVSEVVTNAVVHSDSGNGGTVTLVLADRHEFIHVDVVDAGGGDAPRVCCDLYGEGGRGLLLVQEISHRWDVLQHPAGRTVWFQVKYTREK</sequence>
<protein>
    <submittedName>
        <fullName evidence="3">ATP-binding protein</fullName>
    </submittedName>
</protein>
<dbReference type="GO" id="GO:0005524">
    <property type="term" value="F:ATP binding"/>
    <property type="evidence" value="ECO:0007669"/>
    <property type="project" value="UniProtKB-KW"/>
</dbReference>
<keyword evidence="1" id="KW-0418">Kinase</keyword>
<keyword evidence="1" id="KW-0723">Serine/threonine-protein kinase</keyword>
<keyword evidence="3" id="KW-0547">Nucleotide-binding</keyword>
<dbReference type="InterPro" id="IPR050267">
    <property type="entry name" value="Anti-sigma-factor_SerPK"/>
</dbReference>